<dbReference type="Proteomes" id="UP000235392">
    <property type="component" value="Unassembled WGS sequence"/>
</dbReference>
<dbReference type="EMBL" id="PGCI01000159">
    <property type="protein sequence ID" value="PLW36448.1"/>
    <property type="molecule type" value="Genomic_DNA"/>
</dbReference>
<evidence type="ECO:0000313" key="1">
    <source>
        <dbReference type="EMBL" id="PLW36448.1"/>
    </source>
</evidence>
<reference evidence="1 2" key="1">
    <citation type="submission" date="2017-11" db="EMBL/GenBank/DDBJ databases">
        <title>De novo assembly and phasing of dikaryotic genomes from two isolates of Puccinia coronata f. sp. avenae, the causal agent of oat crown rust.</title>
        <authorList>
            <person name="Miller M.E."/>
            <person name="Zhang Y."/>
            <person name="Omidvar V."/>
            <person name="Sperschneider J."/>
            <person name="Schwessinger B."/>
            <person name="Raley C."/>
            <person name="Palmer J.M."/>
            <person name="Garnica D."/>
            <person name="Upadhyaya N."/>
            <person name="Rathjen J."/>
            <person name="Taylor J.M."/>
            <person name="Park R.F."/>
            <person name="Dodds P.N."/>
            <person name="Hirsch C.D."/>
            <person name="Kianian S.F."/>
            <person name="Figueroa M."/>
        </authorList>
    </citation>
    <scope>NUCLEOTIDE SEQUENCE [LARGE SCALE GENOMIC DNA]</scope>
    <source>
        <strain evidence="1">12SD80</strain>
    </source>
</reference>
<name>A0A2N5UFE4_9BASI</name>
<protein>
    <submittedName>
        <fullName evidence="1">Uncharacterized protein</fullName>
    </submittedName>
</protein>
<proteinExistence type="predicted"/>
<organism evidence="1 2">
    <name type="scientific">Puccinia coronata f. sp. avenae</name>
    <dbReference type="NCBI Taxonomy" id="200324"/>
    <lineage>
        <taxon>Eukaryota</taxon>
        <taxon>Fungi</taxon>
        <taxon>Dikarya</taxon>
        <taxon>Basidiomycota</taxon>
        <taxon>Pucciniomycotina</taxon>
        <taxon>Pucciniomycetes</taxon>
        <taxon>Pucciniales</taxon>
        <taxon>Pucciniaceae</taxon>
        <taxon>Puccinia</taxon>
    </lineage>
</organism>
<gene>
    <name evidence="1" type="ORF">PCASD_11183</name>
</gene>
<dbReference type="AlphaFoldDB" id="A0A2N5UFE4"/>
<evidence type="ECO:0000313" key="2">
    <source>
        <dbReference type="Proteomes" id="UP000235392"/>
    </source>
</evidence>
<accession>A0A2N5UFE4</accession>
<sequence length="122" mass="13574">MVQTSLPSAVLLEVNRRTVPRPPNSGRFLHRPEVRPLVVRRSPWCIQILVAHICFLSWDQQGQLVGRQPVPTVSAQTVSQDQQSGLEEFQQQSELADCQPKPLVLAESLPAGTIGLSWKTVI</sequence>
<comment type="caution">
    <text evidence="1">The sequence shown here is derived from an EMBL/GenBank/DDBJ whole genome shotgun (WGS) entry which is preliminary data.</text>
</comment>